<dbReference type="EMBL" id="GGEC01003179">
    <property type="protein sequence ID" value="MBW83662.1"/>
    <property type="molecule type" value="Transcribed_RNA"/>
</dbReference>
<proteinExistence type="predicted"/>
<sequence>MKQNHIDMGKSKIMETLLL</sequence>
<accession>A0A2P2IQZ1</accession>
<evidence type="ECO:0000313" key="1">
    <source>
        <dbReference type="EMBL" id="MBW83662.1"/>
    </source>
</evidence>
<dbReference type="AlphaFoldDB" id="A0A2P2IQZ1"/>
<name>A0A2P2IQZ1_RHIMU</name>
<reference evidence="1" key="1">
    <citation type="submission" date="2018-02" db="EMBL/GenBank/DDBJ databases">
        <title>Rhizophora mucronata_Transcriptome.</title>
        <authorList>
            <person name="Meera S.P."/>
            <person name="Sreeshan A."/>
            <person name="Augustine A."/>
        </authorList>
    </citation>
    <scope>NUCLEOTIDE SEQUENCE</scope>
    <source>
        <tissue evidence="1">Leaf</tissue>
    </source>
</reference>
<protein>
    <submittedName>
        <fullName evidence="1">Uncharacterized protein</fullName>
    </submittedName>
</protein>
<organism evidence="1">
    <name type="scientific">Rhizophora mucronata</name>
    <name type="common">Asiatic mangrove</name>
    <dbReference type="NCBI Taxonomy" id="61149"/>
    <lineage>
        <taxon>Eukaryota</taxon>
        <taxon>Viridiplantae</taxon>
        <taxon>Streptophyta</taxon>
        <taxon>Embryophyta</taxon>
        <taxon>Tracheophyta</taxon>
        <taxon>Spermatophyta</taxon>
        <taxon>Magnoliopsida</taxon>
        <taxon>eudicotyledons</taxon>
        <taxon>Gunneridae</taxon>
        <taxon>Pentapetalae</taxon>
        <taxon>rosids</taxon>
        <taxon>fabids</taxon>
        <taxon>Malpighiales</taxon>
        <taxon>Rhizophoraceae</taxon>
        <taxon>Rhizophora</taxon>
    </lineage>
</organism>